<gene>
    <name evidence="6" type="ORF">RSSM_05095</name>
</gene>
<proteinExistence type="predicted"/>
<dbReference type="GO" id="GO:0030313">
    <property type="term" value="C:cell envelope"/>
    <property type="evidence" value="ECO:0007669"/>
    <property type="project" value="UniProtKB-SubCell"/>
</dbReference>
<dbReference type="SUPFAM" id="SSF111369">
    <property type="entry name" value="HlyD-like secretion proteins"/>
    <property type="match status" value="1"/>
</dbReference>
<dbReference type="OrthoDB" id="243506at2"/>
<evidence type="ECO:0000256" key="5">
    <source>
        <dbReference type="SAM" id="SignalP"/>
    </source>
</evidence>
<comment type="subcellular location">
    <subcellularLocation>
        <location evidence="1">Cell envelope</location>
    </subcellularLocation>
</comment>
<accession>M5TWR3</accession>
<dbReference type="InterPro" id="IPR050465">
    <property type="entry name" value="UPF0194_transport"/>
</dbReference>
<name>M5TWR3_9BACT</name>
<feature type="coiled-coil region" evidence="3">
    <location>
        <begin position="89"/>
        <end position="281"/>
    </location>
</feature>
<feature type="chain" id="PRO_5004072640" evidence="5">
    <location>
        <begin position="25"/>
        <end position="430"/>
    </location>
</feature>
<dbReference type="EMBL" id="ANOH01000350">
    <property type="protein sequence ID" value="EMI53479.1"/>
    <property type="molecule type" value="Genomic_DNA"/>
</dbReference>
<dbReference type="RefSeq" id="WP_008684876.1">
    <property type="nucleotide sequence ID" value="NZ_ANOH01000350.1"/>
</dbReference>
<dbReference type="Gene3D" id="2.40.30.170">
    <property type="match status" value="1"/>
</dbReference>
<evidence type="ECO:0000313" key="6">
    <source>
        <dbReference type="EMBL" id="EMI53479.1"/>
    </source>
</evidence>
<dbReference type="PANTHER" id="PTHR32347:SF14">
    <property type="entry name" value="EFFLUX SYSTEM COMPONENT YKNX-RELATED"/>
    <property type="match status" value="1"/>
</dbReference>
<feature type="compositionally biased region" description="Basic and acidic residues" evidence="4">
    <location>
        <begin position="407"/>
        <end position="417"/>
    </location>
</feature>
<evidence type="ECO:0000256" key="4">
    <source>
        <dbReference type="SAM" id="MobiDB-lite"/>
    </source>
</evidence>
<feature type="compositionally biased region" description="Basic residues" evidence="4">
    <location>
        <begin position="418"/>
        <end position="430"/>
    </location>
</feature>
<dbReference type="PANTHER" id="PTHR32347">
    <property type="entry name" value="EFFLUX SYSTEM COMPONENT YKNX-RELATED"/>
    <property type="match status" value="1"/>
</dbReference>
<dbReference type="AlphaFoldDB" id="M5TWR3"/>
<organism evidence="6 7">
    <name type="scientific">Rhodopirellula sallentina SM41</name>
    <dbReference type="NCBI Taxonomy" id="1263870"/>
    <lineage>
        <taxon>Bacteria</taxon>
        <taxon>Pseudomonadati</taxon>
        <taxon>Planctomycetota</taxon>
        <taxon>Planctomycetia</taxon>
        <taxon>Pirellulales</taxon>
        <taxon>Pirellulaceae</taxon>
        <taxon>Rhodopirellula</taxon>
    </lineage>
</organism>
<reference evidence="6 7" key="1">
    <citation type="journal article" date="2013" name="Mar. Genomics">
        <title>Expression of sulfatases in Rhodopirellula baltica and the diversity of sulfatases in the genus Rhodopirellula.</title>
        <authorList>
            <person name="Wegner C.E."/>
            <person name="Richter-Heitmann T."/>
            <person name="Klindworth A."/>
            <person name="Klockow C."/>
            <person name="Richter M."/>
            <person name="Achstetter T."/>
            <person name="Glockner F.O."/>
            <person name="Harder J."/>
        </authorList>
    </citation>
    <scope>NUCLEOTIDE SEQUENCE [LARGE SCALE GENOMIC DNA]</scope>
    <source>
        <strain evidence="6 7">SM41</strain>
    </source>
</reference>
<evidence type="ECO:0000256" key="1">
    <source>
        <dbReference type="ARBA" id="ARBA00004196"/>
    </source>
</evidence>
<sequence length="430" mass="48383">MPTFPFRNLSALALLLLAVPTAFSDENDTQATGDASTPNQVVTIDGVFDSKKTHEITAGFEQISSLTIKRILDHGTPVKKGTSIVWFETKDIDEQITKAERDLELAEITLNDADFAYEQFLEQQKLDRQAAELARAEAQQAYDNFVNVDREQQIRSAEKQLERSKQSLEYAQEELNQLQQMYEEDDLTEESEEIVLKRAQRAVESAKFNLEIAEVRTQRTIAQTIPAKQKQEEATLARAELAYAKKKHDLKSARDKREIERRKQKADFEKQQAEFKKLQSERRAMVLTSPIEGLAYHGKITRGKMSDKPSTLQKDSKVSASQILMTIVQPQPLRIVATVTEEQRAQLQTGMKGTAIPKAFPDQKVPVTLRSIAAVPYATNKIECVVSIQGKTGDTDIVPGMTCKVELEPTKSDDNKKGKTKKDNKKAGKK</sequence>
<dbReference type="Proteomes" id="UP000011885">
    <property type="component" value="Unassembled WGS sequence"/>
</dbReference>
<comment type="caution">
    <text evidence="6">The sequence shown here is derived from an EMBL/GenBank/DDBJ whole genome shotgun (WGS) entry which is preliminary data.</text>
</comment>
<feature type="region of interest" description="Disordered" evidence="4">
    <location>
        <begin position="407"/>
        <end position="430"/>
    </location>
</feature>
<keyword evidence="5" id="KW-0732">Signal</keyword>
<feature type="signal peptide" evidence="5">
    <location>
        <begin position="1"/>
        <end position="24"/>
    </location>
</feature>
<evidence type="ECO:0000256" key="3">
    <source>
        <dbReference type="SAM" id="Coils"/>
    </source>
</evidence>
<evidence type="ECO:0000256" key="2">
    <source>
        <dbReference type="ARBA" id="ARBA00023054"/>
    </source>
</evidence>
<keyword evidence="7" id="KW-1185">Reference proteome</keyword>
<dbReference type="PATRIC" id="fig|1263870.3.peg.5387"/>
<keyword evidence="2 3" id="KW-0175">Coiled coil</keyword>
<evidence type="ECO:0000313" key="7">
    <source>
        <dbReference type="Proteomes" id="UP000011885"/>
    </source>
</evidence>
<protein>
    <submittedName>
        <fullName evidence="6">Efflux pump-like protein</fullName>
    </submittedName>
</protein>